<feature type="compositionally biased region" description="Low complexity" evidence="1">
    <location>
        <begin position="45"/>
        <end position="59"/>
    </location>
</feature>
<proteinExistence type="predicted"/>
<evidence type="ECO:0000256" key="1">
    <source>
        <dbReference type="SAM" id="MobiDB-lite"/>
    </source>
</evidence>
<gene>
    <name evidence="2" type="ORF">BN2614_LOCUS3</name>
</gene>
<dbReference type="EMBL" id="CYRY02044747">
    <property type="protein sequence ID" value="VCX39854.1"/>
    <property type="molecule type" value="Genomic_DNA"/>
</dbReference>
<evidence type="ECO:0000313" key="2">
    <source>
        <dbReference type="EMBL" id="VCX39854.1"/>
    </source>
</evidence>
<sequence>SPRSRRWEDPAAGPRSALREGTVVPPGRPSPEGSPTVRRPRRPARAATIAPPAAPATAVSRRDLSSRLIAG</sequence>
<feature type="region of interest" description="Disordered" evidence="1">
    <location>
        <begin position="1"/>
        <end position="71"/>
    </location>
</feature>
<feature type="non-terminal residue" evidence="2">
    <location>
        <position position="1"/>
    </location>
</feature>
<evidence type="ECO:0000313" key="3">
    <source>
        <dbReference type="Proteomes" id="UP000269945"/>
    </source>
</evidence>
<name>A0A9X9Q8Z9_GULGU</name>
<comment type="caution">
    <text evidence="2">The sequence shown here is derived from an EMBL/GenBank/DDBJ whole genome shotgun (WGS) entry which is preliminary data.</text>
</comment>
<dbReference type="AlphaFoldDB" id="A0A9X9Q8Z9"/>
<accession>A0A9X9Q8Z9</accession>
<dbReference type="Proteomes" id="UP000269945">
    <property type="component" value="Unassembled WGS sequence"/>
</dbReference>
<reference evidence="2 3" key="1">
    <citation type="submission" date="2018-10" db="EMBL/GenBank/DDBJ databases">
        <authorList>
            <person name="Ekblom R."/>
            <person name="Jareborg N."/>
        </authorList>
    </citation>
    <scope>NUCLEOTIDE SEQUENCE [LARGE SCALE GENOMIC DNA]</scope>
    <source>
        <tissue evidence="2">Muscle</tissue>
    </source>
</reference>
<protein>
    <submittedName>
        <fullName evidence="2">Uncharacterized protein</fullName>
    </submittedName>
</protein>
<keyword evidence="3" id="KW-1185">Reference proteome</keyword>
<organism evidence="2 3">
    <name type="scientific">Gulo gulo</name>
    <name type="common">Wolverine</name>
    <name type="synonym">Gluton</name>
    <dbReference type="NCBI Taxonomy" id="48420"/>
    <lineage>
        <taxon>Eukaryota</taxon>
        <taxon>Metazoa</taxon>
        <taxon>Chordata</taxon>
        <taxon>Craniata</taxon>
        <taxon>Vertebrata</taxon>
        <taxon>Euteleostomi</taxon>
        <taxon>Mammalia</taxon>
        <taxon>Eutheria</taxon>
        <taxon>Laurasiatheria</taxon>
        <taxon>Carnivora</taxon>
        <taxon>Caniformia</taxon>
        <taxon>Musteloidea</taxon>
        <taxon>Mustelidae</taxon>
        <taxon>Guloninae</taxon>
        <taxon>Gulo</taxon>
    </lineage>
</organism>